<evidence type="ECO:0000259" key="1">
    <source>
        <dbReference type="PROSITE" id="PS50022"/>
    </source>
</evidence>
<sequence>MFFDLQAVNSNGEEGECFAPAIGMETGVILDSQMTASSEHDFAKVPFVRLNANISAWCPTGDIELTEWAQIDLGRLYRMCAVATQGNPGGNKDYLKEIKLGWSNDNITWETSAK</sequence>
<evidence type="ECO:0000313" key="2">
    <source>
        <dbReference type="EMBL" id="CAH3039832.1"/>
    </source>
</evidence>
<protein>
    <recommendedName>
        <fullName evidence="1">F5/8 type C domain-containing protein</fullName>
    </recommendedName>
</protein>
<organism evidence="2 3">
    <name type="scientific">Porites evermanni</name>
    <dbReference type="NCBI Taxonomy" id="104178"/>
    <lineage>
        <taxon>Eukaryota</taxon>
        <taxon>Metazoa</taxon>
        <taxon>Cnidaria</taxon>
        <taxon>Anthozoa</taxon>
        <taxon>Hexacorallia</taxon>
        <taxon>Scleractinia</taxon>
        <taxon>Fungiina</taxon>
        <taxon>Poritidae</taxon>
        <taxon>Porites</taxon>
    </lineage>
</organism>
<dbReference type="Pfam" id="PF00754">
    <property type="entry name" value="F5_F8_type_C"/>
    <property type="match status" value="1"/>
</dbReference>
<proteinExistence type="predicted"/>
<dbReference type="Proteomes" id="UP001159427">
    <property type="component" value="Unassembled WGS sequence"/>
</dbReference>
<dbReference type="InterPro" id="IPR008979">
    <property type="entry name" value="Galactose-bd-like_sf"/>
</dbReference>
<feature type="non-terminal residue" evidence="2">
    <location>
        <position position="114"/>
    </location>
</feature>
<comment type="caution">
    <text evidence="2">The sequence shown here is derived from an EMBL/GenBank/DDBJ whole genome shotgun (WGS) entry which is preliminary data.</text>
</comment>
<accession>A0ABN8N033</accession>
<feature type="domain" description="F5/8 type C" evidence="1">
    <location>
        <begin position="17"/>
        <end position="114"/>
    </location>
</feature>
<dbReference type="Gene3D" id="2.60.120.260">
    <property type="entry name" value="Galactose-binding domain-like"/>
    <property type="match status" value="1"/>
</dbReference>
<dbReference type="PANTHER" id="PTHR24543">
    <property type="entry name" value="MULTICOPPER OXIDASE-RELATED"/>
    <property type="match status" value="1"/>
</dbReference>
<dbReference type="SUPFAM" id="SSF49785">
    <property type="entry name" value="Galactose-binding domain-like"/>
    <property type="match status" value="1"/>
</dbReference>
<dbReference type="EMBL" id="CALNXI010000718">
    <property type="protein sequence ID" value="CAH3039832.1"/>
    <property type="molecule type" value="Genomic_DNA"/>
</dbReference>
<name>A0ABN8N033_9CNID</name>
<keyword evidence="3" id="KW-1185">Reference proteome</keyword>
<reference evidence="2 3" key="1">
    <citation type="submission" date="2022-05" db="EMBL/GenBank/DDBJ databases">
        <authorList>
            <consortium name="Genoscope - CEA"/>
            <person name="William W."/>
        </authorList>
    </citation>
    <scope>NUCLEOTIDE SEQUENCE [LARGE SCALE GENOMIC DNA]</scope>
</reference>
<gene>
    <name evidence="2" type="ORF">PEVE_00039972</name>
</gene>
<dbReference type="PROSITE" id="PS50022">
    <property type="entry name" value="FA58C_3"/>
    <property type="match status" value="1"/>
</dbReference>
<evidence type="ECO:0000313" key="3">
    <source>
        <dbReference type="Proteomes" id="UP001159427"/>
    </source>
</evidence>
<dbReference type="InterPro" id="IPR000421">
    <property type="entry name" value="FA58C"/>
</dbReference>